<proteinExistence type="inferred from homology"/>
<reference evidence="9" key="1">
    <citation type="journal article" date="2019" name="Int. J. Syst. Evol. Microbiol.">
        <title>The Global Catalogue of Microorganisms (GCM) 10K type strain sequencing project: providing services to taxonomists for standard genome sequencing and annotation.</title>
        <authorList>
            <consortium name="The Broad Institute Genomics Platform"/>
            <consortium name="The Broad Institute Genome Sequencing Center for Infectious Disease"/>
            <person name="Wu L."/>
            <person name="Ma J."/>
        </authorList>
    </citation>
    <scope>NUCLEOTIDE SEQUENCE [LARGE SCALE GENOMIC DNA]</scope>
    <source>
        <strain evidence="9">NBRC 113072</strain>
    </source>
</reference>
<evidence type="ECO:0000256" key="2">
    <source>
        <dbReference type="ARBA" id="ARBA00009399"/>
    </source>
</evidence>
<feature type="transmembrane region" description="Helical" evidence="6">
    <location>
        <begin position="100"/>
        <end position="122"/>
    </location>
</feature>
<dbReference type="InterPro" id="IPR051401">
    <property type="entry name" value="GtrA_CellWall_Glycosyl"/>
</dbReference>
<gene>
    <name evidence="8" type="ORF">GCM10025883_43270</name>
</gene>
<feature type="transmembrane region" description="Helical" evidence="6">
    <location>
        <begin position="20"/>
        <end position="41"/>
    </location>
</feature>
<comment type="subcellular location">
    <subcellularLocation>
        <location evidence="1">Membrane</location>
        <topology evidence="1">Multi-pass membrane protein</topology>
    </subcellularLocation>
</comment>
<feature type="transmembrane region" description="Helical" evidence="6">
    <location>
        <begin position="142"/>
        <end position="160"/>
    </location>
</feature>
<evidence type="ECO:0000256" key="4">
    <source>
        <dbReference type="ARBA" id="ARBA00022989"/>
    </source>
</evidence>
<dbReference type="PANTHER" id="PTHR38459:SF1">
    <property type="entry name" value="PROPHAGE BACTOPRENOL-LINKED GLUCOSE TRANSLOCASE HOMOLOG"/>
    <property type="match status" value="1"/>
</dbReference>
<feature type="domain" description="GtrA/DPMS transmembrane" evidence="7">
    <location>
        <begin position="18"/>
        <end position="166"/>
    </location>
</feature>
<evidence type="ECO:0000313" key="8">
    <source>
        <dbReference type="EMBL" id="GMA42282.1"/>
    </source>
</evidence>
<keyword evidence="4 6" id="KW-1133">Transmembrane helix</keyword>
<name>A0ABQ6IWG9_9MICO</name>
<comment type="caution">
    <text evidence="8">The sequence shown here is derived from an EMBL/GenBank/DDBJ whole genome shotgun (WGS) entry which is preliminary data.</text>
</comment>
<dbReference type="PANTHER" id="PTHR38459">
    <property type="entry name" value="PROPHAGE BACTOPRENOL-LINKED GLUCOSE TRANSLOCASE HOMOLOG"/>
    <property type="match status" value="1"/>
</dbReference>
<accession>A0ABQ6IWG9</accession>
<evidence type="ECO:0000259" key="7">
    <source>
        <dbReference type="Pfam" id="PF04138"/>
    </source>
</evidence>
<evidence type="ECO:0000256" key="3">
    <source>
        <dbReference type="ARBA" id="ARBA00022692"/>
    </source>
</evidence>
<evidence type="ECO:0000313" key="9">
    <source>
        <dbReference type="Proteomes" id="UP001157126"/>
    </source>
</evidence>
<keyword evidence="3 6" id="KW-0812">Transmembrane</keyword>
<dbReference type="InterPro" id="IPR007267">
    <property type="entry name" value="GtrA_DPMS_TM"/>
</dbReference>
<dbReference type="Proteomes" id="UP001157126">
    <property type="component" value="Unassembled WGS sequence"/>
</dbReference>
<protein>
    <recommendedName>
        <fullName evidence="7">GtrA/DPMS transmembrane domain-containing protein</fullName>
    </recommendedName>
</protein>
<dbReference type="Pfam" id="PF04138">
    <property type="entry name" value="GtrA_DPMS_TM"/>
    <property type="match status" value="1"/>
</dbReference>
<keyword evidence="9" id="KW-1185">Reference proteome</keyword>
<organism evidence="8 9">
    <name type="scientific">Mobilicoccus caccae</name>
    <dbReference type="NCBI Taxonomy" id="1859295"/>
    <lineage>
        <taxon>Bacteria</taxon>
        <taxon>Bacillati</taxon>
        <taxon>Actinomycetota</taxon>
        <taxon>Actinomycetes</taxon>
        <taxon>Micrococcales</taxon>
        <taxon>Dermatophilaceae</taxon>
        <taxon>Mobilicoccus</taxon>
    </lineage>
</organism>
<evidence type="ECO:0000256" key="1">
    <source>
        <dbReference type="ARBA" id="ARBA00004141"/>
    </source>
</evidence>
<feature type="transmembrane region" description="Helical" evidence="6">
    <location>
        <begin position="61"/>
        <end position="80"/>
    </location>
</feature>
<keyword evidence="5 6" id="KW-0472">Membrane</keyword>
<comment type="similarity">
    <text evidence="2">Belongs to the GtrA family.</text>
</comment>
<dbReference type="RefSeq" id="WP_284305721.1">
    <property type="nucleotide sequence ID" value="NZ_BSUO01000001.1"/>
</dbReference>
<dbReference type="EMBL" id="BSUO01000001">
    <property type="protein sequence ID" value="GMA42282.1"/>
    <property type="molecule type" value="Genomic_DNA"/>
</dbReference>
<evidence type="ECO:0000256" key="6">
    <source>
        <dbReference type="SAM" id="Phobius"/>
    </source>
</evidence>
<evidence type="ECO:0000256" key="5">
    <source>
        <dbReference type="ARBA" id="ARBA00023136"/>
    </source>
</evidence>
<sequence>MPSRRFSITRTHVGEMMRFALVGGSGVLVNLGVVILLNRLTPFDPESVFLPLLPTDFNIRWFHVFASLAFLVANLCNFELNRIWTFRAGARTERTRFLRFFTIGLAVLVVQLLLMTLLMHPYSPLELPTDVLDGTTGFRTRAYWAQLITVIAVTPLSFLLNRLWTFSRSRGAPDPARSTKARSRV</sequence>